<dbReference type="EMBL" id="CACVKT020000570">
    <property type="protein sequence ID" value="CAC5360651.1"/>
    <property type="molecule type" value="Genomic_DNA"/>
</dbReference>
<organism evidence="2 3">
    <name type="scientific">Mytilus coruscus</name>
    <name type="common">Sea mussel</name>
    <dbReference type="NCBI Taxonomy" id="42192"/>
    <lineage>
        <taxon>Eukaryota</taxon>
        <taxon>Metazoa</taxon>
        <taxon>Spiralia</taxon>
        <taxon>Lophotrochozoa</taxon>
        <taxon>Mollusca</taxon>
        <taxon>Bivalvia</taxon>
        <taxon>Autobranchia</taxon>
        <taxon>Pteriomorphia</taxon>
        <taxon>Mytilida</taxon>
        <taxon>Mytiloidea</taxon>
        <taxon>Mytilidae</taxon>
        <taxon>Mytilinae</taxon>
        <taxon>Mytilus</taxon>
    </lineage>
</organism>
<reference evidence="2 3" key="1">
    <citation type="submission" date="2020-06" db="EMBL/GenBank/DDBJ databases">
        <authorList>
            <person name="Li R."/>
            <person name="Bekaert M."/>
        </authorList>
    </citation>
    <scope>NUCLEOTIDE SEQUENCE [LARGE SCALE GENOMIC DNA]</scope>
    <source>
        <strain evidence="3">wild</strain>
    </source>
</reference>
<dbReference type="CDD" id="cd15489">
    <property type="entry name" value="PHD_SF"/>
    <property type="match status" value="1"/>
</dbReference>
<gene>
    <name evidence="2" type="ORF">MCOR_3051</name>
</gene>
<feature type="compositionally biased region" description="Polar residues" evidence="1">
    <location>
        <begin position="465"/>
        <end position="482"/>
    </location>
</feature>
<sequence length="907" mass="100760">MSENKILKSCRTFYINPKEVNKKKATGKAIILADRKGKYIEREITTEHCLNIKFIVKSGWTVQKCIDWVEKNLTTTFHANETYTFYIWLGTCDITHLDRSTRLISLDSDSNRNIRYIIRKFQELKEVITSRIIRSDIVFSGGHIEYQDYQEQDTHLEYQLDELNLEIRRLNGSENRSSKLMQDLWRGSKGHNPKAAYELLKLAEYFANHNIYKIQAEDQKDKHGLCTRTSYSVINLNSNKQQYRINLFHTTSRIEVNGRGRQEFLPHLQDIAASMDRKGNCPQLNKLLEQQIKQCIESIQTSGEALLVTHTQENDLKASGDASLVRTSQLRQKPANGDASLAGSQQSNGDASLVKTSQPKQKPASGDASLTGLQQSSGDASLVKTSQLRQKPASGDSSLAGSQQSSGDASLVRTSKTEITIPKQKPASSGDSSLAGLQQSSGDASLVKHHNPRQKPASGDASLAGFQQSSGDASLVKTSQLRQKPASGDASLAGSQQSSWDASLVKTSQLRKKPATSSQSQSQSLSAHQANGDASLVKTSQLRHNSTSGDASLAGSQRSSKDALLDKASRDALLAIKTYERGILHQSSSGDASLEKILQSSQSPASRDALLPGQQSSGDASLDKSIDLNMTNTDNSLDNLLMILCSICAKSVNGLVTPTYFCCRCEQTMHAHCEKDRVANVKDMNNDYICFTCTQMDQTMSNSQENNRVEITVNHTAAKNRAACTGETATIVSEEDTILKIPIKQKPKSLIKQKMYLAKKDNLRDNLYNVQSPSIRDCINNEQNKTSACQNNQQIEHLCESLETQRTNNERYILKNNSKPTRYIQNRTCIEDQQAVRRAQGAQMYMNAPKRYHGAPLLIRMEQNHVNNINGKDVLENYYKKYPSQKEINENLQTRRSAGNGSKGQNT</sequence>
<feature type="region of interest" description="Disordered" evidence="1">
    <location>
        <begin position="886"/>
        <end position="907"/>
    </location>
</feature>
<feature type="compositionally biased region" description="Polar residues" evidence="1">
    <location>
        <begin position="890"/>
        <end position="907"/>
    </location>
</feature>
<evidence type="ECO:0000256" key="1">
    <source>
        <dbReference type="SAM" id="MobiDB-lite"/>
    </source>
</evidence>
<keyword evidence="3" id="KW-1185">Reference proteome</keyword>
<feature type="compositionally biased region" description="Polar residues" evidence="1">
    <location>
        <begin position="342"/>
        <end position="360"/>
    </location>
</feature>
<accession>A0A6J8A3I4</accession>
<feature type="compositionally biased region" description="Polar residues" evidence="1">
    <location>
        <begin position="426"/>
        <end position="443"/>
    </location>
</feature>
<name>A0A6J8A3I4_MYTCO</name>
<dbReference type="InterPro" id="IPR011011">
    <property type="entry name" value="Znf_FYVE_PHD"/>
</dbReference>
<feature type="region of interest" description="Disordered" evidence="1">
    <location>
        <begin position="330"/>
        <end position="532"/>
    </location>
</feature>
<protein>
    <submittedName>
        <fullName evidence="2">Uncharacterized protein</fullName>
    </submittedName>
</protein>
<feature type="region of interest" description="Disordered" evidence="1">
    <location>
        <begin position="594"/>
        <end position="623"/>
    </location>
</feature>
<feature type="compositionally biased region" description="Polar residues" evidence="1">
    <location>
        <begin position="493"/>
        <end position="508"/>
    </location>
</feature>
<dbReference type="AlphaFoldDB" id="A0A6J8A3I4"/>
<dbReference type="Proteomes" id="UP000507470">
    <property type="component" value="Unassembled WGS sequence"/>
</dbReference>
<proteinExistence type="predicted"/>
<evidence type="ECO:0000313" key="3">
    <source>
        <dbReference type="Proteomes" id="UP000507470"/>
    </source>
</evidence>
<feature type="compositionally biased region" description="Polar residues" evidence="1">
    <location>
        <begin position="371"/>
        <end position="418"/>
    </location>
</feature>
<feature type="region of interest" description="Disordered" evidence="1">
    <location>
        <begin position="541"/>
        <end position="560"/>
    </location>
</feature>
<feature type="compositionally biased region" description="Polar residues" evidence="1">
    <location>
        <begin position="541"/>
        <end position="558"/>
    </location>
</feature>
<dbReference type="SUPFAM" id="SSF57903">
    <property type="entry name" value="FYVE/PHD zinc finger"/>
    <property type="match status" value="1"/>
</dbReference>
<feature type="compositionally biased region" description="Low complexity" evidence="1">
    <location>
        <begin position="517"/>
        <end position="526"/>
    </location>
</feature>
<evidence type="ECO:0000313" key="2">
    <source>
        <dbReference type="EMBL" id="CAC5360651.1"/>
    </source>
</evidence>